<evidence type="ECO:0000313" key="1">
    <source>
        <dbReference type="EMBL" id="OMO62659.1"/>
    </source>
</evidence>
<keyword evidence="2" id="KW-1185">Reference proteome</keyword>
<dbReference type="AlphaFoldDB" id="A0A1R3GX42"/>
<reference evidence="2" key="1">
    <citation type="submission" date="2013-09" db="EMBL/GenBank/DDBJ databases">
        <title>Corchorus olitorius genome sequencing.</title>
        <authorList>
            <person name="Alam M."/>
            <person name="Haque M.S."/>
            <person name="Islam M.S."/>
            <person name="Emdad E.M."/>
            <person name="Islam M.M."/>
            <person name="Ahmed B."/>
            <person name="Halim A."/>
            <person name="Hossen Q.M.M."/>
            <person name="Hossain M.Z."/>
            <person name="Ahmed R."/>
            <person name="Khan M.M."/>
            <person name="Islam R."/>
            <person name="Rashid M.M."/>
            <person name="Khan S.A."/>
            <person name="Rahman M.S."/>
            <person name="Alam M."/>
            <person name="Yahiya A.S."/>
            <person name="Khan M.S."/>
            <person name="Azam M.S."/>
            <person name="Haque T."/>
            <person name="Lashkar M.Z.H."/>
            <person name="Akhand A.I."/>
            <person name="Morshed G."/>
            <person name="Roy S."/>
            <person name="Uddin K.S."/>
            <person name="Rabeya T."/>
            <person name="Hossain A.S."/>
            <person name="Chowdhury A."/>
            <person name="Snigdha A.R."/>
            <person name="Mortoza M.S."/>
            <person name="Matin S.A."/>
            <person name="Hoque S.M.E."/>
            <person name="Islam M.K."/>
            <person name="Roy D.K."/>
            <person name="Haider R."/>
            <person name="Moosa M.M."/>
            <person name="Elias S.M."/>
            <person name="Hasan A.M."/>
            <person name="Jahan S."/>
            <person name="Shafiuddin M."/>
            <person name="Mahmood N."/>
            <person name="Shommy N.S."/>
        </authorList>
    </citation>
    <scope>NUCLEOTIDE SEQUENCE [LARGE SCALE GENOMIC DNA]</scope>
    <source>
        <strain evidence="2">cv. O-4</strain>
    </source>
</reference>
<accession>A0A1R3GX42</accession>
<gene>
    <name evidence="1" type="ORF">COLO4_32961</name>
</gene>
<dbReference type="Proteomes" id="UP000187203">
    <property type="component" value="Unassembled WGS sequence"/>
</dbReference>
<dbReference type="EMBL" id="AWUE01021348">
    <property type="protein sequence ID" value="OMO62659.1"/>
    <property type="molecule type" value="Genomic_DNA"/>
</dbReference>
<protein>
    <submittedName>
        <fullName evidence="1">Uncharacterized protein</fullName>
    </submittedName>
</protein>
<proteinExistence type="predicted"/>
<sequence>MSWGGRKKKSPQVSSLSVHFVLLRKLARLGLSFGTVVNLFESCLDSGDPLPLLTALALLNFLCSELTNVCLDD</sequence>
<evidence type="ECO:0000313" key="2">
    <source>
        <dbReference type="Proteomes" id="UP000187203"/>
    </source>
</evidence>
<organism evidence="1 2">
    <name type="scientific">Corchorus olitorius</name>
    <dbReference type="NCBI Taxonomy" id="93759"/>
    <lineage>
        <taxon>Eukaryota</taxon>
        <taxon>Viridiplantae</taxon>
        <taxon>Streptophyta</taxon>
        <taxon>Embryophyta</taxon>
        <taxon>Tracheophyta</taxon>
        <taxon>Spermatophyta</taxon>
        <taxon>Magnoliopsida</taxon>
        <taxon>eudicotyledons</taxon>
        <taxon>Gunneridae</taxon>
        <taxon>Pentapetalae</taxon>
        <taxon>rosids</taxon>
        <taxon>malvids</taxon>
        <taxon>Malvales</taxon>
        <taxon>Malvaceae</taxon>
        <taxon>Grewioideae</taxon>
        <taxon>Apeibeae</taxon>
        <taxon>Corchorus</taxon>
    </lineage>
</organism>
<comment type="caution">
    <text evidence="1">The sequence shown here is derived from an EMBL/GenBank/DDBJ whole genome shotgun (WGS) entry which is preliminary data.</text>
</comment>
<name>A0A1R3GX42_9ROSI</name>